<feature type="transmembrane region" description="Helical" evidence="11">
    <location>
        <begin position="295"/>
        <end position="318"/>
    </location>
</feature>
<evidence type="ECO:0000256" key="3">
    <source>
        <dbReference type="ARBA" id="ARBA00022692"/>
    </source>
</evidence>
<evidence type="ECO:0000256" key="5">
    <source>
        <dbReference type="ARBA" id="ARBA00023065"/>
    </source>
</evidence>
<evidence type="ECO:0000256" key="2">
    <source>
        <dbReference type="ARBA" id="ARBA00022448"/>
    </source>
</evidence>
<feature type="transmembrane region" description="Helical" evidence="11">
    <location>
        <begin position="12"/>
        <end position="36"/>
    </location>
</feature>
<feature type="transmembrane region" description="Helical" evidence="11">
    <location>
        <begin position="358"/>
        <end position="379"/>
    </location>
</feature>
<evidence type="ECO:0000256" key="11">
    <source>
        <dbReference type="SAM" id="Phobius"/>
    </source>
</evidence>
<dbReference type="PROSITE" id="PS51202">
    <property type="entry name" value="RCK_C"/>
    <property type="match status" value="1"/>
</dbReference>
<reference evidence="13 14" key="1">
    <citation type="submission" date="2024-02" db="EMBL/GenBank/DDBJ databases">
        <title>Deinococcus xinjiangensis NBRC 107630.</title>
        <authorList>
            <person name="Ichikawa N."/>
            <person name="Katano-Makiyama Y."/>
            <person name="Hidaka K."/>
        </authorList>
    </citation>
    <scope>NUCLEOTIDE SEQUENCE [LARGE SCALE GENOMIC DNA]</scope>
    <source>
        <strain evidence="13 14">NBRC 107630</strain>
    </source>
</reference>
<keyword evidence="4 11" id="KW-1133">Transmembrane helix</keyword>
<dbReference type="SUPFAM" id="SSF81340">
    <property type="entry name" value="Clc chloride channel"/>
    <property type="match status" value="1"/>
</dbReference>
<sequence>MLTRLETGRIVVLSVLLGMLVGGLCILLRVLLGYLMPLGAALTGYAPPGTPGEGGLMMAFGDSLPWGLLFLPFVGAAYAWLVPADLGAPFSQLVRGYHARGQWPNLRGQLRTLLGTLLAYASGLLIGRDSAFVMVGQIGTRLLGRVTKLDSIEFRTLMLSGAAAGLGAVLHAPLAAAVLIAEVLYRRFEFEFEVLMPCVLAAVAAYAVYGLGFGFDPLFSVTGAQVPAASQVLAYLLVALGVTLAGWLLLRACRVLPSAWTDGWLRPLFGGIFGLLTAAVALLSTPTILGDGSGWFQLGLSSFLGAEASGMGAWRWLLLALGARLAFGGGVLPSLASGGLLGVGLGQTLGLDPALSGLIGAVSFLTVTLNVPVGATLLAMSWGGDAVLPVTLIAAGLAHFLSGESGIVPGQARSRAASGVHVNPGFSQLPDTVRYIPPRRNSEAPVPFDQPSENPEHPPQSTSAERELYRRAVPSSWNGTKLNLLALPPGVEVVGVVRDGVVRVPRPELRLTAEDELVFLARPEAYAALEGVLRLPGV</sequence>
<keyword evidence="9" id="KW-0407">Ion channel</keyword>
<dbReference type="Proteomes" id="UP001458946">
    <property type="component" value="Unassembled WGS sequence"/>
</dbReference>
<dbReference type="EMBL" id="BAABRN010000024">
    <property type="protein sequence ID" value="GAA5502475.1"/>
    <property type="molecule type" value="Genomic_DNA"/>
</dbReference>
<feature type="transmembrane region" description="Helical" evidence="11">
    <location>
        <begin position="192"/>
        <end position="212"/>
    </location>
</feature>
<keyword evidence="2" id="KW-0813">Transport</keyword>
<feature type="region of interest" description="Disordered" evidence="10">
    <location>
        <begin position="438"/>
        <end position="465"/>
    </location>
</feature>
<accession>A0ABP9VE13</accession>
<dbReference type="PANTHER" id="PTHR43427:SF6">
    <property type="entry name" value="CHLORIDE CHANNEL PROTEIN CLC-E"/>
    <property type="match status" value="1"/>
</dbReference>
<dbReference type="InterPro" id="IPR001807">
    <property type="entry name" value="ClC"/>
</dbReference>
<evidence type="ECO:0000256" key="8">
    <source>
        <dbReference type="ARBA" id="ARBA00023214"/>
    </source>
</evidence>
<evidence type="ECO:0000259" key="12">
    <source>
        <dbReference type="PROSITE" id="PS51202"/>
    </source>
</evidence>
<evidence type="ECO:0000313" key="14">
    <source>
        <dbReference type="Proteomes" id="UP001458946"/>
    </source>
</evidence>
<comment type="caution">
    <text evidence="13">The sequence shown here is derived from an EMBL/GenBank/DDBJ whole genome shotgun (WGS) entry which is preliminary data.</text>
</comment>
<dbReference type="InterPro" id="IPR014743">
    <property type="entry name" value="Cl-channel_core"/>
</dbReference>
<dbReference type="PANTHER" id="PTHR43427">
    <property type="entry name" value="CHLORIDE CHANNEL PROTEIN CLC-E"/>
    <property type="match status" value="1"/>
</dbReference>
<evidence type="ECO:0000256" key="6">
    <source>
        <dbReference type="ARBA" id="ARBA00023136"/>
    </source>
</evidence>
<dbReference type="InterPro" id="IPR036721">
    <property type="entry name" value="RCK_C_sf"/>
</dbReference>
<feature type="transmembrane region" description="Helical" evidence="11">
    <location>
        <begin position="386"/>
        <end position="403"/>
    </location>
</feature>
<keyword evidence="8" id="KW-0868">Chloride</keyword>
<name>A0ABP9VE13_9DEIO</name>
<dbReference type="CDD" id="cd00400">
    <property type="entry name" value="Voltage_gated_ClC"/>
    <property type="match status" value="1"/>
</dbReference>
<dbReference type="Gene3D" id="1.10.3080.10">
    <property type="entry name" value="Clc chloride channel"/>
    <property type="match status" value="1"/>
</dbReference>
<keyword evidence="14" id="KW-1185">Reference proteome</keyword>
<comment type="subcellular location">
    <subcellularLocation>
        <location evidence="1">Membrane</location>
        <topology evidence="1">Multi-pass membrane protein</topology>
    </subcellularLocation>
</comment>
<feature type="transmembrane region" description="Helical" evidence="11">
    <location>
        <begin position="158"/>
        <end position="180"/>
    </location>
</feature>
<gene>
    <name evidence="13" type="primary">clcB</name>
    <name evidence="13" type="ORF">Dxin01_02219</name>
</gene>
<dbReference type="InterPro" id="IPR006037">
    <property type="entry name" value="RCK_C"/>
</dbReference>
<evidence type="ECO:0000256" key="10">
    <source>
        <dbReference type="SAM" id="MobiDB-lite"/>
    </source>
</evidence>
<keyword evidence="3 11" id="KW-0812">Transmembrane</keyword>
<feature type="transmembrane region" description="Helical" evidence="11">
    <location>
        <begin position="325"/>
        <end position="346"/>
    </location>
</feature>
<evidence type="ECO:0000256" key="1">
    <source>
        <dbReference type="ARBA" id="ARBA00004141"/>
    </source>
</evidence>
<protein>
    <submittedName>
        <fullName evidence="13">Voltage-gated ClC-type chloride channel ClcB</fullName>
    </submittedName>
</protein>
<feature type="transmembrane region" description="Helical" evidence="11">
    <location>
        <begin position="264"/>
        <end position="283"/>
    </location>
</feature>
<evidence type="ECO:0000313" key="13">
    <source>
        <dbReference type="EMBL" id="GAA5502475.1"/>
    </source>
</evidence>
<dbReference type="PRINTS" id="PR00762">
    <property type="entry name" value="CLCHANNEL"/>
</dbReference>
<keyword evidence="7" id="KW-0869">Chloride channel</keyword>
<dbReference type="Pfam" id="PF02080">
    <property type="entry name" value="TrkA_C"/>
    <property type="match status" value="1"/>
</dbReference>
<proteinExistence type="predicted"/>
<dbReference type="InterPro" id="IPR050368">
    <property type="entry name" value="ClC-type_chloride_channel"/>
</dbReference>
<dbReference type="Gene3D" id="3.30.70.1450">
    <property type="entry name" value="Regulator of K+ conductance, C-terminal domain"/>
    <property type="match status" value="1"/>
</dbReference>
<feature type="transmembrane region" description="Helical" evidence="11">
    <location>
        <begin position="232"/>
        <end position="252"/>
    </location>
</feature>
<keyword evidence="6 11" id="KW-0472">Membrane</keyword>
<dbReference type="Pfam" id="PF00654">
    <property type="entry name" value="Voltage_CLC"/>
    <property type="match status" value="1"/>
</dbReference>
<evidence type="ECO:0000256" key="9">
    <source>
        <dbReference type="ARBA" id="ARBA00023303"/>
    </source>
</evidence>
<feature type="transmembrane region" description="Helical" evidence="11">
    <location>
        <begin position="56"/>
        <end position="81"/>
    </location>
</feature>
<evidence type="ECO:0000256" key="7">
    <source>
        <dbReference type="ARBA" id="ARBA00023173"/>
    </source>
</evidence>
<organism evidence="13 14">
    <name type="scientific">Deinococcus xinjiangensis</name>
    <dbReference type="NCBI Taxonomy" id="457454"/>
    <lineage>
        <taxon>Bacteria</taxon>
        <taxon>Thermotogati</taxon>
        <taxon>Deinococcota</taxon>
        <taxon>Deinococci</taxon>
        <taxon>Deinococcales</taxon>
        <taxon>Deinococcaceae</taxon>
        <taxon>Deinococcus</taxon>
    </lineage>
</organism>
<dbReference type="SUPFAM" id="SSF116726">
    <property type="entry name" value="TrkA C-terminal domain-like"/>
    <property type="match status" value="1"/>
</dbReference>
<feature type="domain" description="RCK C-terminal" evidence="12">
    <location>
        <begin position="453"/>
        <end position="535"/>
    </location>
</feature>
<keyword evidence="5" id="KW-0406">Ion transport</keyword>
<evidence type="ECO:0000256" key="4">
    <source>
        <dbReference type="ARBA" id="ARBA00022989"/>
    </source>
</evidence>